<accession>A0ABQ7GIG8</accession>
<gene>
    <name evidence="1" type="ORF">DUNSADRAFT_8974</name>
</gene>
<organism evidence="1 2">
    <name type="scientific">Dunaliella salina</name>
    <name type="common">Green alga</name>
    <name type="synonym">Protococcus salinus</name>
    <dbReference type="NCBI Taxonomy" id="3046"/>
    <lineage>
        <taxon>Eukaryota</taxon>
        <taxon>Viridiplantae</taxon>
        <taxon>Chlorophyta</taxon>
        <taxon>core chlorophytes</taxon>
        <taxon>Chlorophyceae</taxon>
        <taxon>CS clade</taxon>
        <taxon>Chlamydomonadales</taxon>
        <taxon>Dunaliellaceae</taxon>
        <taxon>Dunaliella</taxon>
    </lineage>
</organism>
<evidence type="ECO:0000313" key="2">
    <source>
        <dbReference type="Proteomes" id="UP000815325"/>
    </source>
</evidence>
<evidence type="ECO:0000313" key="1">
    <source>
        <dbReference type="EMBL" id="KAF5834388.1"/>
    </source>
</evidence>
<proteinExistence type="predicted"/>
<reference evidence="1" key="1">
    <citation type="submission" date="2017-08" db="EMBL/GenBank/DDBJ databases">
        <authorList>
            <person name="Polle J.E."/>
            <person name="Barry K."/>
            <person name="Cushman J."/>
            <person name="Schmutz J."/>
            <person name="Tran D."/>
            <person name="Hathwaick L.T."/>
            <person name="Yim W.C."/>
            <person name="Jenkins J."/>
            <person name="Mckie-Krisberg Z.M."/>
            <person name="Prochnik S."/>
            <person name="Lindquist E."/>
            <person name="Dockter R.B."/>
            <person name="Adam C."/>
            <person name="Molina H."/>
            <person name="Bunkerborg J."/>
            <person name="Jin E."/>
            <person name="Buchheim M."/>
            <person name="Magnuson J."/>
        </authorList>
    </citation>
    <scope>NUCLEOTIDE SEQUENCE</scope>
    <source>
        <strain evidence="1">CCAP 19/18</strain>
    </source>
</reference>
<dbReference type="EMBL" id="MU069760">
    <property type="protein sequence ID" value="KAF5834388.1"/>
    <property type="molecule type" value="Genomic_DNA"/>
</dbReference>
<name>A0ABQ7GIG8_DUNSA</name>
<sequence>MDATEHCTICYTNRVMNDTSWKTLLGALLRGTDAERHRAHVVMTITLGNGGHDHHIRQRVHAEHVATCRLAKNFLQAQSVQSSTVSHCVTAHEQAMNKAHTQLVHQVLGASLLAQSCPGSGAALGHMHLMLALPPQHPCRRCMLLGGQK</sequence>
<dbReference type="Proteomes" id="UP000815325">
    <property type="component" value="Unassembled WGS sequence"/>
</dbReference>
<evidence type="ECO:0008006" key="3">
    <source>
        <dbReference type="Google" id="ProtNLM"/>
    </source>
</evidence>
<keyword evidence="2" id="KW-1185">Reference proteome</keyword>
<comment type="caution">
    <text evidence="1">The sequence shown here is derived from an EMBL/GenBank/DDBJ whole genome shotgun (WGS) entry which is preliminary data.</text>
</comment>
<protein>
    <recommendedName>
        <fullName evidence="3">Encoded protein</fullName>
    </recommendedName>
</protein>